<gene>
    <name evidence="2" type="ORF">GLOTRDRAFT_89914</name>
</gene>
<dbReference type="AlphaFoldDB" id="S7QKR1"/>
<evidence type="ECO:0000313" key="2">
    <source>
        <dbReference type="EMBL" id="EPQ60386.1"/>
    </source>
</evidence>
<proteinExistence type="predicted"/>
<feature type="region of interest" description="Disordered" evidence="1">
    <location>
        <begin position="1"/>
        <end position="39"/>
    </location>
</feature>
<dbReference type="RefSeq" id="XP_007860807.1">
    <property type="nucleotide sequence ID" value="XM_007862616.1"/>
</dbReference>
<evidence type="ECO:0000256" key="1">
    <source>
        <dbReference type="SAM" id="MobiDB-lite"/>
    </source>
</evidence>
<dbReference type="GeneID" id="19309222"/>
<protein>
    <submittedName>
        <fullName evidence="2">Uncharacterized protein</fullName>
    </submittedName>
</protein>
<dbReference type="EMBL" id="KB469296">
    <property type="protein sequence ID" value="EPQ60386.1"/>
    <property type="molecule type" value="Genomic_DNA"/>
</dbReference>
<accession>S7QKR1</accession>
<keyword evidence="3" id="KW-1185">Reference proteome</keyword>
<dbReference type="HOGENOM" id="CLU_773999_0_0_1"/>
<feature type="region of interest" description="Disordered" evidence="1">
    <location>
        <begin position="105"/>
        <end position="164"/>
    </location>
</feature>
<feature type="compositionally biased region" description="Polar residues" evidence="1">
    <location>
        <begin position="145"/>
        <end position="154"/>
    </location>
</feature>
<organism evidence="2 3">
    <name type="scientific">Gloeophyllum trabeum (strain ATCC 11539 / FP-39264 / Madison 617)</name>
    <name type="common">Brown rot fungus</name>
    <dbReference type="NCBI Taxonomy" id="670483"/>
    <lineage>
        <taxon>Eukaryota</taxon>
        <taxon>Fungi</taxon>
        <taxon>Dikarya</taxon>
        <taxon>Basidiomycota</taxon>
        <taxon>Agaricomycotina</taxon>
        <taxon>Agaricomycetes</taxon>
        <taxon>Gloeophyllales</taxon>
        <taxon>Gloeophyllaceae</taxon>
        <taxon>Gloeophyllum</taxon>
    </lineage>
</organism>
<sequence>MSSSGLSPRLRYSTGDCVVRPPVHRQSSAHRGGERRLSEADIGYPQRIQQYLPMGTNAPVDQFSPEVDYAWSDGSQIFTPKRCSIEEADIDEDVKRALMFQRRARQRKASATNSKLSIEGVEPGLSPRSSVSSKSSRDSDELCTPRTSISSVSYTDYPEHHTHSKARASIAPTIHDHEAGKPPAAQPGILGIPISTSPKKIEGSATDDARPRKGSVSFILGEVSKRLGDSARFRRHKGSSGSRSRSSSILHSLMRTPASQSHSPMSPPAPRFPTLETIPSQDTVARSPRVDNAKRLGIMPHFNPFIRTRAESTSALEGAHQTHVDFGAEAPTRYTRRFQSSPPPHVGSLHKKADVRRL</sequence>
<dbReference type="Proteomes" id="UP000030669">
    <property type="component" value="Unassembled WGS sequence"/>
</dbReference>
<feature type="region of interest" description="Disordered" evidence="1">
    <location>
        <begin position="336"/>
        <end position="358"/>
    </location>
</feature>
<name>S7QKR1_GLOTA</name>
<dbReference type="OrthoDB" id="3263623at2759"/>
<dbReference type="KEGG" id="gtr:GLOTRDRAFT_89914"/>
<evidence type="ECO:0000313" key="3">
    <source>
        <dbReference type="Proteomes" id="UP000030669"/>
    </source>
</evidence>
<reference evidence="2 3" key="1">
    <citation type="journal article" date="2012" name="Science">
        <title>The Paleozoic origin of enzymatic lignin decomposition reconstructed from 31 fungal genomes.</title>
        <authorList>
            <person name="Floudas D."/>
            <person name="Binder M."/>
            <person name="Riley R."/>
            <person name="Barry K."/>
            <person name="Blanchette R.A."/>
            <person name="Henrissat B."/>
            <person name="Martinez A.T."/>
            <person name="Otillar R."/>
            <person name="Spatafora J.W."/>
            <person name="Yadav J.S."/>
            <person name="Aerts A."/>
            <person name="Benoit I."/>
            <person name="Boyd A."/>
            <person name="Carlson A."/>
            <person name="Copeland A."/>
            <person name="Coutinho P.M."/>
            <person name="de Vries R.P."/>
            <person name="Ferreira P."/>
            <person name="Findley K."/>
            <person name="Foster B."/>
            <person name="Gaskell J."/>
            <person name="Glotzer D."/>
            <person name="Gorecki P."/>
            <person name="Heitman J."/>
            <person name="Hesse C."/>
            <person name="Hori C."/>
            <person name="Igarashi K."/>
            <person name="Jurgens J.A."/>
            <person name="Kallen N."/>
            <person name="Kersten P."/>
            <person name="Kohler A."/>
            <person name="Kuees U."/>
            <person name="Kumar T.K.A."/>
            <person name="Kuo A."/>
            <person name="LaButti K."/>
            <person name="Larrondo L.F."/>
            <person name="Lindquist E."/>
            <person name="Ling A."/>
            <person name="Lombard V."/>
            <person name="Lucas S."/>
            <person name="Lundell T."/>
            <person name="Martin R."/>
            <person name="McLaughlin D.J."/>
            <person name="Morgenstern I."/>
            <person name="Morin E."/>
            <person name="Murat C."/>
            <person name="Nagy L.G."/>
            <person name="Nolan M."/>
            <person name="Ohm R.A."/>
            <person name="Patyshakuliyeva A."/>
            <person name="Rokas A."/>
            <person name="Ruiz-Duenas F.J."/>
            <person name="Sabat G."/>
            <person name="Salamov A."/>
            <person name="Samejima M."/>
            <person name="Schmutz J."/>
            <person name="Slot J.C."/>
            <person name="St John F."/>
            <person name="Stenlid J."/>
            <person name="Sun H."/>
            <person name="Sun S."/>
            <person name="Syed K."/>
            <person name="Tsang A."/>
            <person name="Wiebenga A."/>
            <person name="Young D."/>
            <person name="Pisabarro A."/>
            <person name="Eastwood D.C."/>
            <person name="Martin F."/>
            <person name="Cullen D."/>
            <person name="Grigoriev I.V."/>
            <person name="Hibbett D.S."/>
        </authorList>
    </citation>
    <scope>NUCLEOTIDE SEQUENCE [LARGE SCALE GENOMIC DNA]</scope>
    <source>
        <strain evidence="2 3">ATCC 11539</strain>
    </source>
</reference>